<comment type="caution">
    <text evidence="2">The sequence shown here is derived from an EMBL/GenBank/DDBJ whole genome shotgun (WGS) entry which is preliminary data.</text>
</comment>
<evidence type="ECO:0000313" key="3">
    <source>
        <dbReference type="Proteomes" id="UP000765509"/>
    </source>
</evidence>
<dbReference type="Proteomes" id="UP000765509">
    <property type="component" value="Unassembled WGS sequence"/>
</dbReference>
<feature type="region of interest" description="Disordered" evidence="1">
    <location>
        <begin position="18"/>
        <end position="86"/>
    </location>
</feature>
<proteinExistence type="predicted"/>
<evidence type="ECO:0000256" key="1">
    <source>
        <dbReference type="SAM" id="MobiDB-lite"/>
    </source>
</evidence>
<keyword evidence="3" id="KW-1185">Reference proteome</keyword>
<feature type="compositionally biased region" description="Polar residues" evidence="1">
    <location>
        <begin position="129"/>
        <end position="162"/>
    </location>
</feature>
<sequence>MAYLGHLGPLRLLWPMGHNHGPRPQGQVGPKPQLDPPEPILATNLAINPSGPKFGHRPSGTTFHPLASGDPQRPPDQLSHPFPQLKGNSFHSSMHPVLKVAGVVHIWYYIPLYTIFAQQFHGDVFRTKYNNSKSRSRNPTPISKVDLSTHQSGNQKIIQGSQPPGPAGVGLAISFRIIPRAFSEVIQFFNQL</sequence>
<name>A0A9Q3C862_9BASI</name>
<evidence type="ECO:0000313" key="2">
    <source>
        <dbReference type="EMBL" id="MBW0478984.1"/>
    </source>
</evidence>
<reference evidence="2" key="1">
    <citation type="submission" date="2021-03" db="EMBL/GenBank/DDBJ databases">
        <title>Draft genome sequence of rust myrtle Austropuccinia psidii MF-1, a brazilian biotype.</title>
        <authorList>
            <person name="Quecine M.C."/>
            <person name="Pachon D.M.R."/>
            <person name="Bonatelli M.L."/>
            <person name="Correr F.H."/>
            <person name="Franceschini L.M."/>
            <person name="Leite T.F."/>
            <person name="Margarido G.R.A."/>
            <person name="Almeida C.A."/>
            <person name="Ferrarezi J.A."/>
            <person name="Labate C.A."/>
        </authorList>
    </citation>
    <scope>NUCLEOTIDE SEQUENCE</scope>
    <source>
        <strain evidence="2">MF-1</strain>
    </source>
</reference>
<dbReference type="EMBL" id="AVOT02005408">
    <property type="protein sequence ID" value="MBW0478984.1"/>
    <property type="molecule type" value="Genomic_DNA"/>
</dbReference>
<dbReference type="AlphaFoldDB" id="A0A9Q3C862"/>
<organism evidence="2 3">
    <name type="scientific">Austropuccinia psidii MF-1</name>
    <dbReference type="NCBI Taxonomy" id="1389203"/>
    <lineage>
        <taxon>Eukaryota</taxon>
        <taxon>Fungi</taxon>
        <taxon>Dikarya</taxon>
        <taxon>Basidiomycota</taxon>
        <taxon>Pucciniomycotina</taxon>
        <taxon>Pucciniomycetes</taxon>
        <taxon>Pucciniales</taxon>
        <taxon>Sphaerophragmiaceae</taxon>
        <taxon>Austropuccinia</taxon>
    </lineage>
</organism>
<feature type="region of interest" description="Disordered" evidence="1">
    <location>
        <begin position="129"/>
        <end position="165"/>
    </location>
</feature>
<accession>A0A9Q3C862</accession>
<gene>
    <name evidence="2" type="ORF">O181_018699</name>
</gene>
<protein>
    <submittedName>
        <fullName evidence="2">Uncharacterized protein</fullName>
    </submittedName>
</protein>